<dbReference type="InterPro" id="IPR014710">
    <property type="entry name" value="RmlC-like_jellyroll"/>
</dbReference>
<dbReference type="PROSITE" id="PS00042">
    <property type="entry name" value="HTH_CRP_1"/>
    <property type="match status" value="1"/>
</dbReference>
<evidence type="ECO:0000256" key="3">
    <source>
        <dbReference type="ARBA" id="ARBA00023163"/>
    </source>
</evidence>
<evidence type="ECO:0000256" key="2">
    <source>
        <dbReference type="ARBA" id="ARBA00023125"/>
    </source>
</evidence>
<dbReference type="InterPro" id="IPR018490">
    <property type="entry name" value="cNMP-bd_dom_sf"/>
</dbReference>
<dbReference type="OrthoDB" id="7643467at2"/>
<dbReference type="Gene3D" id="2.60.120.10">
    <property type="entry name" value="Jelly Rolls"/>
    <property type="match status" value="1"/>
</dbReference>
<dbReference type="PROSITE" id="PS51063">
    <property type="entry name" value="HTH_CRP_2"/>
    <property type="match status" value="1"/>
</dbReference>
<dbReference type="InterPro" id="IPR050397">
    <property type="entry name" value="Env_Response_Regulators"/>
</dbReference>
<dbReference type="InterPro" id="IPR018335">
    <property type="entry name" value="Tscrpt_reg_HTH_Crp-type_CS"/>
</dbReference>
<evidence type="ECO:0000256" key="1">
    <source>
        <dbReference type="ARBA" id="ARBA00023015"/>
    </source>
</evidence>
<dbReference type="InterPro" id="IPR036388">
    <property type="entry name" value="WH-like_DNA-bd_sf"/>
</dbReference>
<dbReference type="GO" id="GO:0003700">
    <property type="term" value="F:DNA-binding transcription factor activity"/>
    <property type="evidence" value="ECO:0007669"/>
    <property type="project" value="InterPro"/>
</dbReference>
<dbReference type="Proteomes" id="UP000463961">
    <property type="component" value="Chromosome"/>
</dbReference>
<keyword evidence="1" id="KW-0805">Transcription regulation</keyword>
<accession>A0A7R6TPL7</accession>
<dbReference type="PANTHER" id="PTHR24567:SF75">
    <property type="entry name" value="FUMARATE AND NITRATE REDUCTION REGULATORY PROTEIN"/>
    <property type="match status" value="1"/>
</dbReference>
<evidence type="ECO:0000313" key="5">
    <source>
        <dbReference type="EMBL" id="BBU69790.1"/>
    </source>
</evidence>
<dbReference type="Pfam" id="PF00027">
    <property type="entry name" value="cNMP_binding"/>
    <property type="match status" value="1"/>
</dbReference>
<dbReference type="CDD" id="cd00092">
    <property type="entry name" value="HTH_CRP"/>
    <property type="match status" value="1"/>
</dbReference>
<dbReference type="EMBL" id="AP022345">
    <property type="protein sequence ID" value="BBU69790.1"/>
    <property type="molecule type" value="Genomic_DNA"/>
</dbReference>
<dbReference type="FunFam" id="1.10.10.10:FF:000028">
    <property type="entry name" value="Fumarate/nitrate reduction transcriptional regulator Fnr"/>
    <property type="match status" value="1"/>
</dbReference>
<organism evidence="5 6">
    <name type="scientific">Fluviibacter phosphoraccumulans</name>
    <dbReference type="NCBI Taxonomy" id="1751046"/>
    <lineage>
        <taxon>Bacteria</taxon>
        <taxon>Pseudomonadati</taxon>
        <taxon>Pseudomonadota</taxon>
        <taxon>Betaproteobacteria</taxon>
        <taxon>Rhodocyclales</taxon>
        <taxon>Fluviibacteraceae</taxon>
        <taxon>Fluviibacter</taxon>
    </lineage>
</organism>
<dbReference type="SMART" id="SM00100">
    <property type="entry name" value="cNMP"/>
    <property type="match status" value="1"/>
</dbReference>
<dbReference type="SMART" id="SM00419">
    <property type="entry name" value="HTH_CRP"/>
    <property type="match status" value="1"/>
</dbReference>
<feature type="domain" description="HTH crp-type" evidence="4">
    <location>
        <begin position="176"/>
        <end position="249"/>
    </location>
</feature>
<dbReference type="PANTHER" id="PTHR24567">
    <property type="entry name" value="CRP FAMILY TRANSCRIPTIONAL REGULATORY PROTEIN"/>
    <property type="match status" value="1"/>
</dbReference>
<dbReference type="InterPro" id="IPR000595">
    <property type="entry name" value="cNMP-bd_dom"/>
</dbReference>
<dbReference type="Pfam" id="PF13545">
    <property type="entry name" value="HTH_Crp_2"/>
    <property type="match status" value="1"/>
</dbReference>
<keyword evidence="2" id="KW-0238">DNA-binding</keyword>
<evidence type="ECO:0000259" key="4">
    <source>
        <dbReference type="PROSITE" id="PS51063"/>
    </source>
</evidence>
<dbReference type="PRINTS" id="PR00034">
    <property type="entry name" value="HTHCRP"/>
</dbReference>
<dbReference type="InterPro" id="IPR036390">
    <property type="entry name" value="WH_DNA-bd_sf"/>
</dbReference>
<name>A0A7R6TPL7_9RHOO</name>
<keyword evidence="3" id="KW-0804">Transcription</keyword>
<dbReference type="RefSeq" id="WP_162049532.1">
    <property type="nucleotide sequence ID" value="NZ_AP022345.1"/>
</dbReference>
<sequence length="261" mass="29019">MTTKQEPQSCKKNSESAGKGVSIDFTEVKAHCQHCDLNPVCHPPGLNTDEMDSLDQWFPTRRRLKRGESLYEIGEAFNAIYAVRSGFFKTVLPSPQQRDQVTGFQMTGEILGMDGIGSGFHACQAVALEVSEVCLMPYGNVEELASNLPNLHAHLNKLMSQRIVHDQSAFKILANLRSESRLAAFLLDLGKRFSTLGYSPNTFVLRMTREEIGSYLGLSLETVSRIFSRFQEDGLVDVQTRHLQITNPEALSEIAAGKNSH</sequence>
<keyword evidence="6" id="KW-1185">Reference proteome</keyword>
<gene>
    <name evidence="5" type="ORF">ICHIAU1_20730</name>
</gene>
<dbReference type="AlphaFoldDB" id="A0A7R6TPL7"/>
<dbReference type="CDD" id="cd00038">
    <property type="entry name" value="CAP_ED"/>
    <property type="match status" value="1"/>
</dbReference>
<dbReference type="SUPFAM" id="SSF51206">
    <property type="entry name" value="cAMP-binding domain-like"/>
    <property type="match status" value="1"/>
</dbReference>
<dbReference type="Gene3D" id="1.10.10.10">
    <property type="entry name" value="Winged helix-like DNA-binding domain superfamily/Winged helix DNA-binding domain"/>
    <property type="match status" value="1"/>
</dbReference>
<dbReference type="InterPro" id="IPR012318">
    <property type="entry name" value="HTH_CRP"/>
</dbReference>
<protein>
    <submittedName>
        <fullName evidence="5">Transcriptional regulator</fullName>
    </submittedName>
</protein>
<dbReference type="GO" id="GO:0003677">
    <property type="term" value="F:DNA binding"/>
    <property type="evidence" value="ECO:0007669"/>
    <property type="project" value="UniProtKB-KW"/>
</dbReference>
<proteinExistence type="predicted"/>
<reference evidence="6" key="1">
    <citation type="submission" date="2020-01" db="EMBL/GenBank/DDBJ databases">
        <title>Phosphoaccumulans saitamaens gen. nov., sp. nov., a polyphosphate accumulating bacterium isolated from surface river water.</title>
        <authorList>
            <person name="Watanabe K."/>
            <person name="Suda W."/>
        </authorList>
    </citation>
    <scope>NUCLEOTIDE SEQUENCE [LARGE SCALE GENOMIC DNA]</scope>
    <source>
        <strain evidence="6">ICHIAU1</strain>
    </source>
</reference>
<dbReference type="GO" id="GO:0005829">
    <property type="term" value="C:cytosol"/>
    <property type="evidence" value="ECO:0007669"/>
    <property type="project" value="TreeGrafter"/>
</dbReference>
<dbReference type="SUPFAM" id="SSF46785">
    <property type="entry name" value="Winged helix' DNA-binding domain"/>
    <property type="match status" value="1"/>
</dbReference>
<evidence type="ECO:0000313" key="6">
    <source>
        <dbReference type="Proteomes" id="UP000463961"/>
    </source>
</evidence>